<dbReference type="GO" id="GO:0005524">
    <property type="term" value="F:ATP binding"/>
    <property type="evidence" value="ECO:0007669"/>
    <property type="project" value="UniProtKB-UniRule"/>
</dbReference>
<dbReference type="GO" id="GO:0004674">
    <property type="term" value="F:protein serine/threonine kinase activity"/>
    <property type="evidence" value="ECO:0007669"/>
    <property type="project" value="UniProtKB-KW"/>
</dbReference>
<dbReference type="PROSITE" id="PS00109">
    <property type="entry name" value="PROTEIN_KINASE_TYR"/>
    <property type="match status" value="1"/>
</dbReference>
<dbReference type="InterPro" id="IPR008266">
    <property type="entry name" value="Tyr_kinase_AS"/>
</dbReference>
<protein>
    <submittedName>
        <fullName evidence="7">Serine/threonine protein kinase</fullName>
    </submittedName>
</protein>
<keyword evidence="1" id="KW-0808">Transferase</keyword>
<dbReference type="OrthoDB" id="9762169at2"/>
<dbReference type="Gene3D" id="3.30.200.20">
    <property type="entry name" value="Phosphorylase Kinase, domain 1"/>
    <property type="match status" value="1"/>
</dbReference>
<feature type="non-terminal residue" evidence="7">
    <location>
        <position position="235"/>
    </location>
</feature>
<evidence type="ECO:0000313" key="8">
    <source>
        <dbReference type="Proteomes" id="UP000029839"/>
    </source>
</evidence>
<dbReference type="SUPFAM" id="SSF56112">
    <property type="entry name" value="Protein kinase-like (PK-like)"/>
    <property type="match status" value="1"/>
</dbReference>
<feature type="binding site" evidence="5">
    <location>
        <position position="43"/>
    </location>
    <ligand>
        <name>ATP</name>
        <dbReference type="ChEBI" id="CHEBI:30616"/>
    </ligand>
</feature>
<dbReference type="PROSITE" id="PS50011">
    <property type="entry name" value="PROTEIN_KINASE_DOM"/>
    <property type="match status" value="1"/>
</dbReference>
<keyword evidence="4 5" id="KW-0067">ATP-binding</keyword>
<dbReference type="AlphaFoldDB" id="A0A0A0BT75"/>
<dbReference type="PROSITE" id="PS00107">
    <property type="entry name" value="PROTEIN_KINASE_ATP"/>
    <property type="match status" value="1"/>
</dbReference>
<dbReference type="InterPro" id="IPR017441">
    <property type="entry name" value="Protein_kinase_ATP_BS"/>
</dbReference>
<dbReference type="PANTHER" id="PTHR43289:SF34">
    <property type="entry name" value="SERINE_THREONINE-PROTEIN KINASE YBDM-RELATED"/>
    <property type="match status" value="1"/>
</dbReference>
<keyword evidence="7" id="KW-0723">Serine/threonine-protein kinase</keyword>
<reference evidence="7 8" key="1">
    <citation type="submission" date="2013-08" db="EMBL/GenBank/DDBJ databases">
        <title>Genome sequencing of Cellulomonas carbonis T26.</title>
        <authorList>
            <person name="Chen F."/>
            <person name="Li Y."/>
            <person name="Wang G."/>
        </authorList>
    </citation>
    <scope>NUCLEOTIDE SEQUENCE [LARGE SCALE GENOMIC DNA]</scope>
    <source>
        <strain evidence="7 8">T26</strain>
    </source>
</reference>
<evidence type="ECO:0000313" key="7">
    <source>
        <dbReference type="EMBL" id="KGM11136.1"/>
    </source>
</evidence>
<evidence type="ECO:0000259" key="6">
    <source>
        <dbReference type="PROSITE" id="PS50011"/>
    </source>
</evidence>
<evidence type="ECO:0000256" key="3">
    <source>
        <dbReference type="ARBA" id="ARBA00022777"/>
    </source>
</evidence>
<dbReference type="InterPro" id="IPR000719">
    <property type="entry name" value="Prot_kinase_dom"/>
</dbReference>
<sequence>MERIGVAPGTEVGGYRVLSPLGRGGMGAVYRAVDGDGVAVALKLLHPHLAADPSARERLRREVAHLQRIRHGNVARVLDAEIEADEAFVVTELVDGEDLATRVRERGPLPPAAVVDLGERLRDALEVVHAAGVLHRDLTPGNVLMSPRGPVLIDFGIAQAADDARVTSTGMVVGTPGYLSPELLEGAEAGPEADWWGWAAVLAFAATGRPPFGAAPVQAVVARVRSGEVDLAGLD</sequence>
<dbReference type="Gene3D" id="1.10.510.10">
    <property type="entry name" value="Transferase(Phosphotransferase) domain 1"/>
    <property type="match status" value="1"/>
</dbReference>
<dbReference type="PANTHER" id="PTHR43289">
    <property type="entry name" value="MITOGEN-ACTIVATED PROTEIN KINASE KINASE KINASE 20-RELATED"/>
    <property type="match status" value="1"/>
</dbReference>
<dbReference type="CDD" id="cd14014">
    <property type="entry name" value="STKc_PknB_like"/>
    <property type="match status" value="1"/>
</dbReference>
<dbReference type="Proteomes" id="UP000029839">
    <property type="component" value="Unassembled WGS sequence"/>
</dbReference>
<keyword evidence="2 5" id="KW-0547">Nucleotide-binding</keyword>
<comment type="caution">
    <text evidence="7">The sequence shown here is derived from an EMBL/GenBank/DDBJ whole genome shotgun (WGS) entry which is preliminary data.</text>
</comment>
<dbReference type="RefSeq" id="WP_043605413.1">
    <property type="nucleotide sequence ID" value="NZ_AXCY01000029.1"/>
</dbReference>
<evidence type="ECO:0000256" key="1">
    <source>
        <dbReference type="ARBA" id="ARBA00022679"/>
    </source>
</evidence>
<evidence type="ECO:0000256" key="4">
    <source>
        <dbReference type="ARBA" id="ARBA00022840"/>
    </source>
</evidence>
<evidence type="ECO:0000256" key="2">
    <source>
        <dbReference type="ARBA" id="ARBA00022741"/>
    </source>
</evidence>
<keyword evidence="3 7" id="KW-0418">Kinase</keyword>
<name>A0A0A0BT75_9CELL</name>
<proteinExistence type="predicted"/>
<dbReference type="EMBL" id="AXCY01000029">
    <property type="protein sequence ID" value="KGM11136.1"/>
    <property type="molecule type" value="Genomic_DNA"/>
</dbReference>
<keyword evidence="8" id="KW-1185">Reference proteome</keyword>
<dbReference type="Pfam" id="PF00069">
    <property type="entry name" value="Pkinase"/>
    <property type="match status" value="1"/>
</dbReference>
<organism evidence="7 8">
    <name type="scientific">Cellulomonas carbonis T26</name>
    <dbReference type="NCBI Taxonomy" id="947969"/>
    <lineage>
        <taxon>Bacteria</taxon>
        <taxon>Bacillati</taxon>
        <taxon>Actinomycetota</taxon>
        <taxon>Actinomycetes</taxon>
        <taxon>Micrococcales</taxon>
        <taxon>Cellulomonadaceae</taxon>
        <taxon>Cellulomonas</taxon>
    </lineage>
</organism>
<feature type="domain" description="Protein kinase" evidence="6">
    <location>
        <begin position="15"/>
        <end position="235"/>
    </location>
</feature>
<gene>
    <name evidence="7" type="ORF">N868_10025</name>
</gene>
<reference evidence="7 8" key="2">
    <citation type="journal article" date="2015" name="Stand. Genomic Sci.">
        <title>Draft genome sequence of Cellulomonas carbonis T26(T) and comparative analysis of six Cellulomonas genomes.</title>
        <authorList>
            <person name="Zhuang W."/>
            <person name="Zhang S."/>
            <person name="Xia X."/>
            <person name="Wang G."/>
        </authorList>
    </citation>
    <scope>NUCLEOTIDE SEQUENCE [LARGE SCALE GENOMIC DNA]</scope>
    <source>
        <strain evidence="7 8">T26</strain>
    </source>
</reference>
<accession>A0A0A0BT75</accession>
<dbReference type="InterPro" id="IPR011009">
    <property type="entry name" value="Kinase-like_dom_sf"/>
</dbReference>
<evidence type="ECO:0000256" key="5">
    <source>
        <dbReference type="PROSITE-ProRule" id="PRU10141"/>
    </source>
</evidence>